<feature type="compositionally biased region" description="Basic and acidic residues" evidence="1">
    <location>
        <begin position="329"/>
        <end position="347"/>
    </location>
</feature>
<sequence length="375" mass="44062">MKNLLKRYIKLMSSLEMFHLPVFTMEPIEKIDLNDKYIVRKQVENGYFGIVFIVDEKDTKKKRTLKVCPKVKTTQTDFVREYSYSYTLGAHPNIIDTYEGMYQTIDESAFFFVQEVYPRTNLHNLVIHKRGGVGEELFKIILLKVLDAIGYMHAKQFVHGNLKAENVLLFGVDTYTTVKVTDFSHTKKVDAFMKRVDEINAYQAPELCEIIANEVITVNFSLDIWSLGILFFFCLKGTFPWEKAISICKPYRDWEKWVKLQSHMMPKQFCSFTDKSMKVIRKCLNAKPKDRGTVQDMKKYVEKEPLIKVTKMPRSKSYHGRSTSTHRSRRDEILYEDKSEREPERRKSSSFRRWINSAMNTMTEFSHQAVSAHNQ</sequence>
<feature type="compositionally biased region" description="Basic residues" evidence="1">
    <location>
        <begin position="312"/>
        <end position="328"/>
    </location>
</feature>
<evidence type="ECO:0000259" key="2">
    <source>
        <dbReference type="PROSITE" id="PS50011"/>
    </source>
</evidence>
<organism evidence="3 4">
    <name type="scientific">Acrobeloides nanus</name>
    <dbReference type="NCBI Taxonomy" id="290746"/>
    <lineage>
        <taxon>Eukaryota</taxon>
        <taxon>Metazoa</taxon>
        <taxon>Ecdysozoa</taxon>
        <taxon>Nematoda</taxon>
        <taxon>Chromadorea</taxon>
        <taxon>Rhabditida</taxon>
        <taxon>Tylenchina</taxon>
        <taxon>Cephalobomorpha</taxon>
        <taxon>Cephaloboidea</taxon>
        <taxon>Cephalobidae</taxon>
        <taxon>Acrobeloides</taxon>
    </lineage>
</organism>
<dbReference type="InterPro" id="IPR000719">
    <property type="entry name" value="Prot_kinase_dom"/>
</dbReference>
<feature type="region of interest" description="Disordered" evidence="1">
    <location>
        <begin position="312"/>
        <end position="350"/>
    </location>
</feature>
<protein>
    <submittedName>
        <fullName evidence="4">Protein kinase domain-containing protein</fullName>
    </submittedName>
</protein>
<dbReference type="Pfam" id="PF00069">
    <property type="entry name" value="Pkinase"/>
    <property type="match status" value="1"/>
</dbReference>
<dbReference type="GO" id="GO:0005524">
    <property type="term" value="F:ATP binding"/>
    <property type="evidence" value="ECO:0007669"/>
    <property type="project" value="InterPro"/>
</dbReference>
<evidence type="ECO:0000313" key="4">
    <source>
        <dbReference type="WBParaSite" id="ACRNAN_Path_898.g3459.t1"/>
    </source>
</evidence>
<dbReference type="InterPro" id="IPR011009">
    <property type="entry name" value="Kinase-like_dom_sf"/>
</dbReference>
<dbReference type="GO" id="GO:0004674">
    <property type="term" value="F:protein serine/threonine kinase activity"/>
    <property type="evidence" value="ECO:0007669"/>
    <property type="project" value="TreeGrafter"/>
</dbReference>
<dbReference type="WBParaSite" id="ACRNAN_Path_898.g3459.t1">
    <property type="protein sequence ID" value="ACRNAN_Path_898.g3459.t1"/>
    <property type="gene ID" value="ACRNAN_Path_898.g3459"/>
</dbReference>
<keyword evidence="3" id="KW-1185">Reference proteome</keyword>
<reference evidence="4" key="1">
    <citation type="submission" date="2022-11" db="UniProtKB">
        <authorList>
            <consortium name="WormBaseParasite"/>
        </authorList>
    </citation>
    <scope>IDENTIFICATION</scope>
</reference>
<dbReference type="PROSITE" id="PS50011">
    <property type="entry name" value="PROTEIN_KINASE_DOM"/>
    <property type="match status" value="1"/>
</dbReference>
<name>A0A914CCZ4_9BILA</name>
<proteinExistence type="predicted"/>
<feature type="domain" description="Protein kinase" evidence="2">
    <location>
        <begin position="37"/>
        <end position="307"/>
    </location>
</feature>
<dbReference type="SUPFAM" id="SSF56112">
    <property type="entry name" value="Protein kinase-like (PK-like)"/>
    <property type="match status" value="1"/>
</dbReference>
<evidence type="ECO:0000313" key="3">
    <source>
        <dbReference type="Proteomes" id="UP000887540"/>
    </source>
</evidence>
<evidence type="ECO:0000256" key="1">
    <source>
        <dbReference type="SAM" id="MobiDB-lite"/>
    </source>
</evidence>
<dbReference type="AlphaFoldDB" id="A0A914CCZ4"/>
<accession>A0A914CCZ4</accession>
<dbReference type="Proteomes" id="UP000887540">
    <property type="component" value="Unplaced"/>
</dbReference>
<dbReference type="Gene3D" id="1.10.510.10">
    <property type="entry name" value="Transferase(Phosphotransferase) domain 1"/>
    <property type="match status" value="1"/>
</dbReference>
<dbReference type="PANTHER" id="PTHR24359:SF1">
    <property type="entry name" value="INHIBITOR OF NUCLEAR FACTOR KAPPA-B KINASE EPSILON SUBUNIT HOMOLOG 1-RELATED"/>
    <property type="match status" value="1"/>
</dbReference>
<dbReference type="PANTHER" id="PTHR24359">
    <property type="entry name" value="SERINE/THREONINE-PROTEIN KINASE SBK1"/>
    <property type="match status" value="1"/>
</dbReference>